<dbReference type="PROSITE" id="PS50206">
    <property type="entry name" value="RHODANESE_3"/>
    <property type="match status" value="1"/>
</dbReference>
<dbReference type="SMART" id="SM00450">
    <property type="entry name" value="RHOD"/>
    <property type="match status" value="1"/>
</dbReference>
<dbReference type="AlphaFoldDB" id="A0A1B8PKK2"/>
<name>A0A1B8PKK2_MORNO</name>
<proteinExistence type="predicted"/>
<organism evidence="2 3">
    <name type="scientific">Moraxella nonliquefaciens</name>
    <dbReference type="NCBI Taxonomy" id="478"/>
    <lineage>
        <taxon>Bacteria</taxon>
        <taxon>Pseudomonadati</taxon>
        <taxon>Pseudomonadota</taxon>
        <taxon>Gammaproteobacteria</taxon>
        <taxon>Moraxellales</taxon>
        <taxon>Moraxellaceae</taxon>
        <taxon>Moraxella</taxon>
    </lineage>
</organism>
<comment type="caution">
    <text evidence="2">The sequence shown here is derived from an EMBL/GenBank/DDBJ whole genome shotgun (WGS) entry which is preliminary data.</text>
</comment>
<dbReference type="EMBL" id="LZDN01000006">
    <property type="protein sequence ID" value="OBX51420.1"/>
    <property type="molecule type" value="Genomic_DNA"/>
</dbReference>
<protein>
    <submittedName>
        <fullName evidence="2">Sulfurtransferase</fullName>
    </submittedName>
</protein>
<reference evidence="2 3" key="1">
    <citation type="submission" date="2016-06" db="EMBL/GenBank/DDBJ databases">
        <title>Draft genome of Moraxella nonliquefaciens CCUG 60284.</title>
        <authorList>
            <person name="Salva-Serra F."/>
            <person name="Engstrom-Jakobsson H."/>
            <person name="Thorell K."/>
            <person name="Gonzales-Siles L."/>
            <person name="Karlsson R."/>
            <person name="Boulund F."/>
            <person name="Engstrand L."/>
            <person name="Kristiansson E."/>
            <person name="Moore E."/>
        </authorList>
    </citation>
    <scope>NUCLEOTIDE SEQUENCE [LARGE SCALE GENOMIC DNA]</scope>
    <source>
        <strain evidence="2 3">CCUG 60284</strain>
    </source>
</reference>
<dbReference type="Proteomes" id="UP000092671">
    <property type="component" value="Unassembled WGS sequence"/>
</dbReference>
<dbReference type="InterPro" id="IPR001763">
    <property type="entry name" value="Rhodanese-like_dom"/>
</dbReference>
<evidence type="ECO:0000313" key="3">
    <source>
        <dbReference type="Proteomes" id="UP000092671"/>
    </source>
</evidence>
<gene>
    <name evidence="2" type="ORF">A9Z60_07470</name>
</gene>
<feature type="domain" description="Rhodanese" evidence="1">
    <location>
        <begin position="12"/>
        <end position="100"/>
    </location>
</feature>
<evidence type="ECO:0000313" key="2">
    <source>
        <dbReference type="EMBL" id="OBX51420.1"/>
    </source>
</evidence>
<keyword evidence="2" id="KW-0808">Transferase</keyword>
<dbReference type="InterPro" id="IPR036873">
    <property type="entry name" value="Rhodanese-like_dom_sf"/>
</dbReference>
<sequence>MIKTQAIAKFNPNETLTIWDVRDADSYQAGHIAHAINVPIEHINAQTLAQSTEDIYILCGGGTKAGRACELLEALDPNRTYVHLIGGTREAEALGWTLTKS</sequence>
<dbReference type="Gene3D" id="3.40.250.10">
    <property type="entry name" value="Rhodanese-like domain"/>
    <property type="match status" value="1"/>
</dbReference>
<dbReference type="OrthoDB" id="9814704at2"/>
<dbReference type="SUPFAM" id="SSF52821">
    <property type="entry name" value="Rhodanese/Cell cycle control phosphatase"/>
    <property type="match status" value="1"/>
</dbReference>
<dbReference type="RefSeq" id="WP_066892614.1">
    <property type="nucleotide sequence ID" value="NZ_JAKREH010000006.1"/>
</dbReference>
<dbReference type="GO" id="GO:0016740">
    <property type="term" value="F:transferase activity"/>
    <property type="evidence" value="ECO:0007669"/>
    <property type="project" value="UniProtKB-KW"/>
</dbReference>
<dbReference type="CDD" id="cd00158">
    <property type="entry name" value="RHOD"/>
    <property type="match status" value="1"/>
</dbReference>
<evidence type="ECO:0000259" key="1">
    <source>
        <dbReference type="PROSITE" id="PS50206"/>
    </source>
</evidence>
<dbReference type="Pfam" id="PF00581">
    <property type="entry name" value="Rhodanese"/>
    <property type="match status" value="1"/>
</dbReference>
<accession>A0A1B8PKK2</accession>